<evidence type="ECO:0000313" key="3">
    <source>
        <dbReference type="Proteomes" id="UP001472677"/>
    </source>
</evidence>
<evidence type="ECO:0000313" key="2">
    <source>
        <dbReference type="EMBL" id="KAK8588147.1"/>
    </source>
</evidence>
<reference evidence="2 3" key="1">
    <citation type="journal article" date="2024" name="G3 (Bethesda)">
        <title>Genome assembly of Hibiscus sabdariffa L. provides insights into metabolisms of medicinal natural products.</title>
        <authorList>
            <person name="Kim T."/>
        </authorList>
    </citation>
    <scope>NUCLEOTIDE SEQUENCE [LARGE SCALE GENOMIC DNA]</scope>
    <source>
        <strain evidence="2">TK-2024</strain>
        <tissue evidence="2">Old leaves</tissue>
    </source>
</reference>
<accession>A0ABR2FVH7</accession>
<dbReference type="PANTHER" id="PTHR47903:SF2">
    <property type="entry name" value="OS07G0636400 PROTEIN"/>
    <property type="match status" value="1"/>
</dbReference>
<organism evidence="2 3">
    <name type="scientific">Hibiscus sabdariffa</name>
    <name type="common">roselle</name>
    <dbReference type="NCBI Taxonomy" id="183260"/>
    <lineage>
        <taxon>Eukaryota</taxon>
        <taxon>Viridiplantae</taxon>
        <taxon>Streptophyta</taxon>
        <taxon>Embryophyta</taxon>
        <taxon>Tracheophyta</taxon>
        <taxon>Spermatophyta</taxon>
        <taxon>Magnoliopsida</taxon>
        <taxon>eudicotyledons</taxon>
        <taxon>Gunneridae</taxon>
        <taxon>Pentapetalae</taxon>
        <taxon>rosids</taxon>
        <taxon>malvids</taxon>
        <taxon>Malvales</taxon>
        <taxon>Malvaceae</taxon>
        <taxon>Malvoideae</taxon>
        <taxon>Hibiscus</taxon>
    </lineage>
</organism>
<dbReference type="SUPFAM" id="SSF55315">
    <property type="entry name" value="L30e-like"/>
    <property type="match status" value="1"/>
</dbReference>
<proteinExistence type="predicted"/>
<feature type="domain" description="Ribosomal protein eL8/eL30/eS12/Gadd45" evidence="1">
    <location>
        <begin position="94"/>
        <end position="149"/>
    </location>
</feature>
<dbReference type="InterPro" id="IPR004038">
    <property type="entry name" value="Ribosomal_eL8/eL30/eS12/Gad45"/>
</dbReference>
<evidence type="ECO:0000259" key="1">
    <source>
        <dbReference type="Pfam" id="PF01248"/>
    </source>
</evidence>
<keyword evidence="3" id="KW-1185">Reference proteome</keyword>
<dbReference type="Gene3D" id="3.30.1330.30">
    <property type="match status" value="1"/>
</dbReference>
<comment type="caution">
    <text evidence="2">The sequence shown here is derived from an EMBL/GenBank/DDBJ whole genome shotgun (WGS) entry which is preliminary data.</text>
</comment>
<name>A0ABR2FVH7_9ROSI</name>
<dbReference type="InterPro" id="IPR029064">
    <property type="entry name" value="Ribosomal_eL30-like_sf"/>
</dbReference>
<dbReference type="PANTHER" id="PTHR47903">
    <property type="entry name" value="OS07G0636400 PROTEIN"/>
    <property type="match status" value="1"/>
</dbReference>
<dbReference type="Pfam" id="PF01248">
    <property type="entry name" value="Ribosomal_L7Ae"/>
    <property type="match status" value="1"/>
</dbReference>
<dbReference type="Proteomes" id="UP001472677">
    <property type="component" value="Unassembled WGS sequence"/>
</dbReference>
<sequence>MPPKIKAAKNNIQDGSVSQQQACYEGERLVHVLKSIQRGIESARVLAGNSLPEKVWLKQQFAIGVNEVTRVLERMALITDEGCNTAQSPCVRLQAILLAGDCNPKWLTKHLPMLAKSRKVPLIIVRDDKKGSLRLGELVKLKTAVAIGVKARGSDINQIMEGILDADELNQGAVLQLQ</sequence>
<gene>
    <name evidence="2" type="ORF">V6N12_022603</name>
</gene>
<dbReference type="EMBL" id="JBBPBM010000004">
    <property type="protein sequence ID" value="KAK8588147.1"/>
    <property type="molecule type" value="Genomic_DNA"/>
</dbReference>
<protein>
    <recommendedName>
        <fullName evidence="1">Ribosomal protein eL8/eL30/eS12/Gadd45 domain-containing protein</fullName>
    </recommendedName>
</protein>